<dbReference type="InterPro" id="IPR036928">
    <property type="entry name" value="AS_sf"/>
</dbReference>
<gene>
    <name evidence="3" type="ORF">ACIBP5_06560</name>
</gene>
<dbReference type="PANTHER" id="PTHR11895:SF176">
    <property type="entry name" value="AMIDASE AMID-RELATED"/>
    <property type="match status" value="1"/>
</dbReference>
<dbReference type="Proteomes" id="UP001612928">
    <property type="component" value="Unassembled WGS sequence"/>
</dbReference>
<feature type="region of interest" description="Disordered" evidence="1">
    <location>
        <begin position="141"/>
        <end position="169"/>
    </location>
</feature>
<accession>A0ABW7ZYI2</accession>
<dbReference type="InterPro" id="IPR000120">
    <property type="entry name" value="Amidase"/>
</dbReference>
<dbReference type="Pfam" id="PF01425">
    <property type="entry name" value="Amidase"/>
    <property type="match status" value="1"/>
</dbReference>
<feature type="domain" description="Amidase" evidence="2">
    <location>
        <begin position="36"/>
        <end position="454"/>
    </location>
</feature>
<dbReference type="EMBL" id="JBITMB010000002">
    <property type="protein sequence ID" value="MFI7439610.1"/>
    <property type="molecule type" value="Genomic_DNA"/>
</dbReference>
<reference evidence="3 4" key="1">
    <citation type="submission" date="2024-10" db="EMBL/GenBank/DDBJ databases">
        <title>The Natural Products Discovery Center: Release of the First 8490 Sequenced Strains for Exploring Actinobacteria Biosynthetic Diversity.</title>
        <authorList>
            <person name="Kalkreuter E."/>
            <person name="Kautsar S.A."/>
            <person name="Yang D."/>
            <person name="Bader C.D."/>
            <person name="Teijaro C.N."/>
            <person name="Fluegel L."/>
            <person name="Davis C.M."/>
            <person name="Simpson J.R."/>
            <person name="Lauterbach L."/>
            <person name="Steele A.D."/>
            <person name="Gui C."/>
            <person name="Meng S."/>
            <person name="Li G."/>
            <person name="Viehrig K."/>
            <person name="Ye F."/>
            <person name="Su P."/>
            <person name="Kiefer A.F."/>
            <person name="Nichols A."/>
            <person name="Cepeda A.J."/>
            <person name="Yan W."/>
            <person name="Fan B."/>
            <person name="Jiang Y."/>
            <person name="Adhikari A."/>
            <person name="Zheng C.-J."/>
            <person name="Schuster L."/>
            <person name="Cowan T.M."/>
            <person name="Smanski M.J."/>
            <person name="Chevrette M.G."/>
            <person name="De Carvalho L.P.S."/>
            <person name="Shen B."/>
        </authorList>
    </citation>
    <scope>NUCLEOTIDE SEQUENCE [LARGE SCALE GENOMIC DNA]</scope>
    <source>
        <strain evidence="3 4">NPDC049503</strain>
    </source>
</reference>
<dbReference type="InterPro" id="IPR020556">
    <property type="entry name" value="Amidase_CS"/>
</dbReference>
<proteinExistence type="predicted"/>
<name>A0ABW7ZYI2_9ACTN</name>
<dbReference type="InterPro" id="IPR023631">
    <property type="entry name" value="Amidase_dom"/>
</dbReference>
<dbReference type="PROSITE" id="PS00571">
    <property type="entry name" value="AMIDASES"/>
    <property type="match status" value="1"/>
</dbReference>
<evidence type="ECO:0000259" key="2">
    <source>
        <dbReference type="Pfam" id="PF01425"/>
    </source>
</evidence>
<dbReference type="SUPFAM" id="SSF75304">
    <property type="entry name" value="Amidase signature (AS) enzymes"/>
    <property type="match status" value="1"/>
</dbReference>
<dbReference type="Gene3D" id="3.90.1300.10">
    <property type="entry name" value="Amidase signature (AS) domain"/>
    <property type="match status" value="1"/>
</dbReference>
<keyword evidence="4" id="KW-1185">Reference proteome</keyword>
<comment type="caution">
    <text evidence="3">The sequence shown here is derived from an EMBL/GenBank/DDBJ whole genome shotgun (WGS) entry which is preliminary data.</text>
</comment>
<dbReference type="RefSeq" id="WP_397019251.1">
    <property type="nucleotide sequence ID" value="NZ_JBITMB010000002.1"/>
</dbReference>
<evidence type="ECO:0000313" key="3">
    <source>
        <dbReference type="EMBL" id="MFI7439610.1"/>
    </source>
</evidence>
<protein>
    <submittedName>
        <fullName evidence="3">Amidase</fullName>
    </submittedName>
</protein>
<dbReference type="PANTHER" id="PTHR11895">
    <property type="entry name" value="TRANSAMIDASE"/>
    <property type="match status" value="1"/>
</dbReference>
<evidence type="ECO:0000313" key="4">
    <source>
        <dbReference type="Proteomes" id="UP001612928"/>
    </source>
</evidence>
<organism evidence="3 4">
    <name type="scientific">Nonomuraea indica</name>
    <dbReference type="NCBI Taxonomy" id="1581193"/>
    <lineage>
        <taxon>Bacteria</taxon>
        <taxon>Bacillati</taxon>
        <taxon>Actinomycetota</taxon>
        <taxon>Actinomycetes</taxon>
        <taxon>Streptosporangiales</taxon>
        <taxon>Streptosporangiaceae</taxon>
        <taxon>Nonomuraea</taxon>
    </lineage>
</organism>
<evidence type="ECO:0000256" key="1">
    <source>
        <dbReference type="SAM" id="MobiDB-lite"/>
    </source>
</evidence>
<sequence length="469" mass="48165">MSTASGSGRAPEGHFAGRTLAELARDLRAGSTTSVELTRHALDAIARLDLRLNAFITVDADGAMAAARQADAELARGVDRGPLHGVPAGVKDVIMVRGLPATMGSRHFAGHVPDADAACVTLLRQAGGVIVGKTNTHEFAYGPTGDRSAAGPSLNPRDTSRMPGGSSSGSAVAVAAGMVPLALGTDTGGSVRIPAALCGVSGFKPSYGALAADGVFPLSKTLDHVGVLAGDPQSCLVAYRSLLAAGSPPPAVPAEAGQHPSEQPDARPRVGWLDPAALFACDPRVVHAARQAIGAGTGSVAERRLSPQDADDLRQAFVAIQSHEVIEVHAGRMADDPGLFDAEVLGRLRAAATVPARRYAPAMRTRTRLIAAIGGLFGHDDVLATPTVPITAPLLGRRELDLDGTRVAVRDALLSLTSPWNVLGLPALSIPAGTVDGLPVGLQLICRPGDEHLLFRAAALCTPREKAHA</sequence>